<name>K0KD19_WICCF</name>
<keyword evidence="3" id="KW-1185">Reference proteome</keyword>
<feature type="coiled-coil region" evidence="1">
    <location>
        <begin position="114"/>
        <end position="141"/>
    </location>
</feature>
<sequence>MITSNQYPNLWSLSHCFTSNVETLSFFQDLVNYSNIVENISNSAMLVKMGDSFYLLFYIEVLDEVPRVKCLVLEINLEKINSLLSMGDQIISNSPSYFIDEVTSKKDEMIDTLLKQRNDQVKSLKMQKQESEKLAKEQQLRMVNIRQGFRRIINKEVKRKLAKASKSTQIEIAEICFRSMQFKFKGLDKLDDKEEKEIKEWLKVFLDVLGV</sequence>
<comment type="caution">
    <text evidence="2">The sequence shown here is derived from an EMBL/GenBank/DDBJ whole genome shotgun (WGS) entry which is preliminary data.</text>
</comment>
<dbReference type="InParanoid" id="K0KD19"/>
<dbReference type="AlphaFoldDB" id="K0KD19"/>
<protein>
    <submittedName>
        <fullName evidence="2">Uncharacterized protein</fullName>
    </submittedName>
</protein>
<dbReference type="HOGENOM" id="CLU_1305725_0_0_1"/>
<reference evidence="2 3" key="1">
    <citation type="journal article" date="2012" name="Eukaryot. Cell">
        <title>Draft genome sequence of Wickerhamomyces ciferrii NRRL Y-1031 F-60-10.</title>
        <authorList>
            <person name="Schneider J."/>
            <person name="Andrea H."/>
            <person name="Blom J."/>
            <person name="Jaenicke S."/>
            <person name="Ruckert C."/>
            <person name="Schorsch C."/>
            <person name="Szczepanowski R."/>
            <person name="Farwick M."/>
            <person name="Goesmann A."/>
            <person name="Puhler A."/>
            <person name="Schaffer S."/>
            <person name="Tauch A."/>
            <person name="Kohler T."/>
            <person name="Brinkrolf K."/>
        </authorList>
    </citation>
    <scope>NUCLEOTIDE SEQUENCE [LARGE SCALE GENOMIC DNA]</scope>
    <source>
        <strain evidence="3">ATCC 14091 / BCRC 22168 / CBS 111 / JCM 3599 / NBRC 0793 / NRRL Y-1031 F-60-10</strain>
    </source>
</reference>
<keyword evidence="1" id="KW-0175">Coiled coil</keyword>
<organism evidence="2 3">
    <name type="scientific">Wickerhamomyces ciferrii (strain ATCC 14091 / BCRC 22168 / CBS 111 / JCM 3599 / NBRC 0793 / NRRL Y-1031 F-60-10)</name>
    <name type="common">Yeast</name>
    <name type="synonym">Pichia ciferrii</name>
    <dbReference type="NCBI Taxonomy" id="1206466"/>
    <lineage>
        <taxon>Eukaryota</taxon>
        <taxon>Fungi</taxon>
        <taxon>Dikarya</taxon>
        <taxon>Ascomycota</taxon>
        <taxon>Saccharomycotina</taxon>
        <taxon>Saccharomycetes</taxon>
        <taxon>Phaffomycetales</taxon>
        <taxon>Wickerhamomycetaceae</taxon>
        <taxon>Wickerhamomyces</taxon>
    </lineage>
</organism>
<dbReference type="EMBL" id="CAIF01000061">
    <property type="protein sequence ID" value="CCH43000.1"/>
    <property type="molecule type" value="Genomic_DNA"/>
</dbReference>
<evidence type="ECO:0000313" key="2">
    <source>
        <dbReference type="EMBL" id="CCH43000.1"/>
    </source>
</evidence>
<proteinExistence type="predicted"/>
<accession>K0KD19</accession>
<evidence type="ECO:0000256" key="1">
    <source>
        <dbReference type="SAM" id="Coils"/>
    </source>
</evidence>
<evidence type="ECO:0000313" key="3">
    <source>
        <dbReference type="Proteomes" id="UP000009328"/>
    </source>
</evidence>
<gene>
    <name evidence="2" type="ORF">BN7_2547</name>
</gene>
<dbReference type="Proteomes" id="UP000009328">
    <property type="component" value="Unassembled WGS sequence"/>
</dbReference>